<dbReference type="GO" id="GO:0016740">
    <property type="term" value="F:transferase activity"/>
    <property type="evidence" value="ECO:0007669"/>
    <property type="project" value="UniProtKB-KW"/>
</dbReference>
<dbReference type="NCBIfam" id="TIGR00268">
    <property type="entry name" value="ATP-dependent sacrificial sulfur transferase LarE"/>
    <property type="match status" value="1"/>
</dbReference>
<reference evidence="3" key="1">
    <citation type="journal article" date="2019" name="Int. J. Syst. Evol. Microbiol.">
        <title>The Global Catalogue of Microorganisms (GCM) 10K type strain sequencing project: providing services to taxonomists for standard genome sequencing and annotation.</title>
        <authorList>
            <consortium name="The Broad Institute Genomics Platform"/>
            <consortium name="The Broad Institute Genome Sequencing Center for Infectious Disease"/>
            <person name="Wu L."/>
            <person name="Ma J."/>
        </authorList>
    </citation>
    <scope>NUCLEOTIDE SEQUENCE [LARGE SCALE GENOMIC DNA]</scope>
    <source>
        <strain evidence="3">TISTR 2466</strain>
    </source>
</reference>
<dbReference type="CDD" id="cd01990">
    <property type="entry name" value="LarE-like"/>
    <property type="match status" value="1"/>
</dbReference>
<dbReference type="InterPro" id="IPR005232">
    <property type="entry name" value="LarE"/>
</dbReference>
<evidence type="ECO:0000313" key="3">
    <source>
        <dbReference type="Proteomes" id="UP001597399"/>
    </source>
</evidence>
<dbReference type="PANTHER" id="PTHR43169:SF2">
    <property type="entry name" value="NAD_GMP SYNTHASE DOMAIN-CONTAINING PROTEIN"/>
    <property type="match status" value="1"/>
</dbReference>
<dbReference type="Gene3D" id="3.40.50.620">
    <property type="entry name" value="HUPs"/>
    <property type="match status" value="1"/>
</dbReference>
<feature type="domain" description="NAD/GMP synthase" evidence="1">
    <location>
        <begin position="17"/>
        <end position="88"/>
    </location>
</feature>
<dbReference type="PANTHER" id="PTHR43169">
    <property type="entry name" value="EXSB FAMILY PROTEIN"/>
    <property type="match status" value="1"/>
</dbReference>
<proteinExistence type="predicted"/>
<gene>
    <name evidence="2" type="primary">larE</name>
    <name evidence="2" type="ORF">ACFSUE_02865</name>
</gene>
<dbReference type="InterPro" id="IPR052188">
    <property type="entry name" value="Ni-pincer_cofactor_biosynth"/>
</dbReference>
<sequence>MLPSQASKLDKLKTLLRGYKKIAIAFSGGVDSTFLLKVAQEELQNGALALTIQSPTVTEDDLKDVKSFLKNNTINYKIIQMNQLEKADFRHNSANRCYYCKAMEFSEMSKEAQRQGIHWLAAGINLDDKGDFRPGMRALKEIGVVSPLKEAGMTKADIRFFSKMYHLPTWNKPASACLASRVQYGEQITEEKLKKISEAEHVLKELNIRNLRVRYHHGNIARIEVAPEERQIFFDAEVMDRVAEQFRKIGFAYTTLDLQGYRRGSLNENLDNKTKIKVSMNSHV</sequence>
<evidence type="ECO:0000313" key="2">
    <source>
        <dbReference type="EMBL" id="MFD2692587.1"/>
    </source>
</evidence>
<dbReference type="RefSeq" id="WP_253059897.1">
    <property type="nucleotide sequence ID" value="NZ_JAMXWM010000004.1"/>
</dbReference>
<protein>
    <submittedName>
        <fullName evidence="2">ATP-dependent sacrificial sulfur transferase LarE</fullName>
    </submittedName>
</protein>
<name>A0ABW5S0Q3_9BACL</name>
<dbReference type="Pfam" id="PF02540">
    <property type="entry name" value="NAD_synthase"/>
    <property type="match status" value="1"/>
</dbReference>
<dbReference type="PIRSF" id="PIRSF006661">
    <property type="entry name" value="PP-lp_UCP006661"/>
    <property type="match status" value="1"/>
</dbReference>
<accession>A0ABW5S0Q3</accession>
<dbReference type="InterPro" id="IPR014729">
    <property type="entry name" value="Rossmann-like_a/b/a_fold"/>
</dbReference>
<dbReference type="EMBL" id="JBHUMQ010000003">
    <property type="protein sequence ID" value="MFD2692587.1"/>
    <property type="molecule type" value="Genomic_DNA"/>
</dbReference>
<dbReference type="Proteomes" id="UP001597399">
    <property type="component" value="Unassembled WGS sequence"/>
</dbReference>
<comment type="caution">
    <text evidence="2">The sequence shown here is derived from an EMBL/GenBank/DDBJ whole genome shotgun (WGS) entry which is preliminary data.</text>
</comment>
<dbReference type="SUPFAM" id="SSF52402">
    <property type="entry name" value="Adenine nucleotide alpha hydrolases-like"/>
    <property type="match status" value="1"/>
</dbReference>
<keyword evidence="3" id="KW-1185">Reference proteome</keyword>
<evidence type="ECO:0000259" key="1">
    <source>
        <dbReference type="Pfam" id="PF02540"/>
    </source>
</evidence>
<organism evidence="2 3">
    <name type="scientific">Sporolactobacillus shoreicorticis</name>
    <dbReference type="NCBI Taxonomy" id="1923877"/>
    <lineage>
        <taxon>Bacteria</taxon>
        <taxon>Bacillati</taxon>
        <taxon>Bacillota</taxon>
        <taxon>Bacilli</taxon>
        <taxon>Bacillales</taxon>
        <taxon>Sporolactobacillaceae</taxon>
        <taxon>Sporolactobacillus</taxon>
    </lineage>
</organism>
<dbReference type="InterPro" id="IPR022310">
    <property type="entry name" value="NAD/GMP_synthase"/>
</dbReference>
<keyword evidence="2" id="KW-0808">Transferase</keyword>